<proteinExistence type="predicted"/>
<gene>
    <name evidence="1" type="ORF">GCM10010307_76710</name>
</gene>
<reference evidence="1 2" key="1">
    <citation type="journal article" date="2019" name="Int. J. Syst. Evol. Microbiol.">
        <title>The Global Catalogue of Microorganisms (GCM) 10K type strain sequencing project: providing services to taxonomists for standard genome sequencing and annotation.</title>
        <authorList>
            <consortium name="The Broad Institute Genomics Platform"/>
            <consortium name="The Broad Institute Genome Sequencing Center for Infectious Disease"/>
            <person name="Wu L."/>
            <person name="Ma J."/>
        </authorList>
    </citation>
    <scope>NUCLEOTIDE SEQUENCE [LARGE SCALE GENOMIC DNA]</scope>
    <source>
        <strain evidence="1 2">JCM 4524</strain>
    </source>
</reference>
<dbReference type="Proteomes" id="UP001500151">
    <property type="component" value="Unassembled WGS sequence"/>
</dbReference>
<comment type="caution">
    <text evidence="1">The sequence shown here is derived from an EMBL/GenBank/DDBJ whole genome shotgun (WGS) entry which is preliminary data.</text>
</comment>
<evidence type="ECO:0000313" key="1">
    <source>
        <dbReference type="EMBL" id="GAA2659868.1"/>
    </source>
</evidence>
<protein>
    <recommendedName>
        <fullName evidence="3">HEAT repeat domain-containing protein</fullName>
    </recommendedName>
</protein>
<evidence type="ECO:0008006" key="3">
    <source>
        <dbReference type="Google" id="ProtNLM"/>
    </source>
</evidence>
<evidence type="ECO:0000313" key="2">
    <source>
        <dbReference type="Proteomes" id="UP001500151"/>
    </source>
</evidence>
<dbReference type="RefSeq" id="WP_344395984.1">
    <property type="nucleotide sequence ID" value="NZ_BAAASJ010000118.1"/>
</dbReference>
<sequence length="1143" mass="124659">MPSTPQYEAEYEADSLLNVLDPLSYPQRMRELAARVRDMRHPLRPVLEALEARGPYERGIAVVAASVARDAEWIAARVADPDPYIRGHALRVADSLQVSDSVYESVLADAPETIRRGLLRAIVAGRRTALADRLIDGLRRDWGDAEAARLLPGCSADRVARLLPELFHAVTGWRQLAKRHPDALLDVAERELTGLPEAMRGAWWNRYADAVAAVTPAEPLRVLELLERLGPATLPHQLRAHVPAFAAADPQRMVRLLLTPAWSGVFGVLGIHSMSATVRRRLARSGAPELIAYGRTLVPYGGLPPLLEALPPAQRHAFYTEVYEGRGAGPVDARLLEALPRSHVADEAHKMAAMLREGGSREMEVLRLESFLPVAEVRDRLIEATRRPAAEDRVEAWPFLIRNADRSGDPEAVIAVLEEMGRLRNEQDPVREAALGALCRVRPALFTEDAEPHLDRIAVDAVQAPDSSSDTRYHLSRLALGVLREHAANGRRELVNWALRTLVRISGNTGDADLGRLDHTLRRGQEHQVYEALRPWIEAGAEKSDYSLTFALTRAVGRRAAGMPELQELLWQAIRYGADTTAREAVDLWLEPPVTRGDRVARILSLEPSAGALPSVQAIVTRCRTDLLDPLLADTPPYGRFLTKGSRWSVWVDRDIRRWAPRQQQAVARQLAALAEDDGLLLYQRTAAVEQSALVPGIGAGLVRRWTGSEDVVLAEAALAALARTDRPAEALPELLAHAGDEHARVAVYAATQASRHAAPSLLAEQLRAMLLGPDVKVTSRKEAARLAAVRLPVPRAAELLTETYARPGTHRDVRAACVAFAGPLLAEEAVWGLLGDAAGAEPVLRTAVLRVSPLDLSEPHRERYARLVRDVCETDDPETATVAFDALARWAPWSPDAPTVLADAAANLAERVSWHAAANGLVTAAAGSERGGEGLLRALRALAEAEGALPAVEYPHDAHDAEDAALAVEPLHDAEEHRDRPARRRIENLVLRLSLQGRTAPQSVRPAALAASELLAGYDDFVQQAAEIAAFHLDLDADPARLEDLAALIEGRPALAVRMAQDVGGRLSRQVHEGDPEVLLQVTRRLTAHGGHAQGLLAVALTGALGIRTAWPAPWREHLRLLRRHALPDVRDAALAVVTAHE</sequence>
<organism evidence="1 2">
    <name type="scientific">Streptomyces vastus</name>
    <dbReference type="NCBI Taxonomy" id="285451"/>
    <lineage>
        <taxon>Bacteria</taxon>
        <taxon>Bacillati</taxon>
        <taxon>Actinomycetota</taxon>
        <taxon>Actinomycetes</taxon>
        <taxon>Kitasatosporales</taxon>
        <taxon>Streptomycetaceae</taxon>
        <taxon>Streptomyces</taxon>
    </lineage>
</organism>
<dbReference type="EMBL" id="BAAASJ010000118">
    <property type="protein sequence ID" value="GAA2659868.1"/>
    <property type="molecule type" value="Genomic_DNA"/>
</dbReference>
<name>A0ABN3RVU1_9ACTN</name>
<keyword evidence="2" id="KW-1185">Reference proteome</keyword>
<accession>A0ABN3RVU1</accession>